<accession>A0AAD8Y918</accession>
<feature type="region of interest" description="Disordered" evidence="5">
    <location>
        <begin position="185"/>
        <end position="211"/>
    </location>
</feature>
<dbReference type="SUPFAM" id="SSF52058">
    <property type="entry name" value="L domain-like"/>
    <property type="match status" value="3"/>
</dbReference>
<feature type="compositionally biased region" description="Basic and acidic residues" evidence="5">
    <location>
        <begin position="200"/>
        <end position="211"/>
    </location>
</feature>
<organism evidence="6 7">
    <name type="scientific">Skeletonema marinoi</name>
    <dbReference type="NCBI Taxonomy" id="267567"/>
    <lineage>
        <taxon>Eukaryota</taxon>
        <taxon>Sar</taxon>
        <taxon>Stramenopiles</taxon>
        <taxon>Ochrophyta</taxon>
        <taxon>Bacillariophyta</taxon>
        <taxon>Coscinodiscophyceae</taxon>
        <taxon>Thalassiosirophycidae</taxon>
        <taxon>Thalassiosirales</taxon>
        <taxon>Skeletonemataceae</taxon>
        <taxon>Skeletonema</taxon>
        <taxon>Skeletonema marinoi-dohrnii complex</taxon>
    </lineage>
</organism>
<feature type="compositionally biased region" description="Basic and acidic residues" evidence="5">
    <location>
        <begin position="48"/>
        <end position="63"/>
    </location>
</feature>
<evidence type="ECO:0000256" key="5">
    <source>
        <dbReference type="SAM" id="MobiDB-lite"/>
    </source>
</evidence>
<keyword evidence="7" id="KW-1185">Reference proteome</keyword>
<keyword evidence="3" id="KW-0677">Repeat</keyword>
<keyword evidence="1" id="KW-0433">Leucine-rich repeat</keyword>
<dbReference type="EMBL" id="JATAAI010000013">
    <property type="protein sequence ID" value="KAK1741265.1"/>
    <property type="molecule type" value="Genomic_DNA"/>
</dbReference>
<dbReference type="Pfam" id="PF13855">
    <property type="entry name" value="LRR_8"/>
    <property type="match status" value="4"/>
</dbReference>
<reference evidence="6" key="1">
    <citation type="submission" date="2023-06" db="EMBL/GenBank/DDBJ databases">
        <title>Survivors Of The Sea: Transcriptome response of Skeletonema marinoi to long-term dormancy.</title>
        <authorList>
            <person name="Pinder M.I.M."/>
            <person name="Kourtchenko O."/>
            <person name="Robertson E.K."/>
            <person name="Larsson T."/>
            <person name="Maumus F."/>
            <person name="Osuna-Cruz C.M."/>
            <person name="Vancaester E."/>
            <person name="Stenow R."/>
            <person name="Vandepoele K."/>
            <person name="Ploug H."/>
            <person name="Bruchert V."/>
            <person name="Godhe A."/>
            <person name="Topel M."/>
        </authorList>
    </citation>
    <scope>NUCLEOTIDE SEQUENCE</scope>
    <source>
        <strain evidence="6">R05AC</strain>
    </source>
</reference>
<feature type="region of interest" description="Disordered" evidence="5">
    <location>
        <begin position="1"/>
        <end position="131"/>
    </location>
</feature>
<feature type="region of interest" description="Disordered" evidence="5">
    <location>
        <begin position="227"/>
        <end position="260"/>
    </location>
</feature>
<dbReference type="PANTHER" id="PTHR48060">
    <property type="entry name" value="DNA DAMAGE-REPAIR/TOLERATION PROTEIN DRT100"/>
    <property type="match status" value="1"/>
</dbReference>
<sequence length="1184" mass="128282">MSSNDDKQPDATPEVAPAEAAAVCNNNPTTEGHAKKTNGQSETVEDAPAVKDAPKSEDVHGKEAGSGQLKTPEDEHGDSKVASEQSAHQNKEEATDVNAHEHENMQQNDNKEATSPQEGTIAEIPNENINSEQEGAIADDGDDRNALVPGFMFIPGPGYTGTGIHTGYVSGSDDDNIDEGAVILQGFLPEDDPSRRRRSRAESTREQRTREHVQRLIDNAITLDDSAVRPIPFEEDGDEENNGLEASQSHSSENNEEVGKSGNRRWFVPLMWLLAAAGITLAIALPLSIRGKSENEAQDNAGSFNYADCLPGEVGARFELAKSILSSITSLDLLVDETTPQGKAIRWIVCDDSTSVQLLENQDPATGNLPKQEHGFRLGGNAGEAQVTRRYILAAFFYSTSQVSQWIDSLNFLSPDLHECNWHKNYTRSNFPFGDFDPVGVFCADKVDGNILLDDYQYPVEFMQVNIRIVNDMNGPLPPEIGYLMDCRSLMLENHLRLTGPLPQTMGNMAGLFSVALLLNGPNFGGALPSSLFQLNYLNTIHIQDNLGKNWSLPANVQVGDDTQLERLLLVRNSFAGIIPPWISKLKQLQTLDLSKNNFQGAIPETIGDLSSVKYLNLLGNNLTGAIPSSLGKLSEIDALILGENALQGELPASIGTLRTLQLLDVGSNELTSTIPSSFANLESLKYLVLESNSLNGTVDVLESMKNLTVLLTRSNSFSGALPDGLFSGTSDNVVVDIGDNKFTDELPTSFANMSNLVSLFGPKNSFADNATQSSVCDNSTLLVMDCDACECCDYPVEFMQVNIRIVNDMNGPLPPEIGYLMDCRSLMLENHLRLTGPLPQTMGNMAGLFSVALLLNGPNFGGALPSSLFQLNYLNTIHIQDNLGKNWSLPANVQVGDDTQLERLLLVRNSFAGIIPPWISKLKQLQTLDLSKNNFQGAIPETIGDLSSVKYLNLLGNNLTGAIPSSLGKLSEIDALILDENALQGELPASIGNLRTLQLLDVGSNELTSTIPSTFANLESLKYLVLESNKFNGTVDVLKSMNKLTVLLTRSNSFSGALPDGLFSGTSDNVVVDIGDNKFTDELPTSFANMSNLVSLFGAKNSFADNVTQSSVCDNSTLLVMDCDACECCEVCCDGENDGVCDFQLDGRAVLGYDCGAWYEYCVRGADYFAEAGNELLSYTILY</sequence>
<dbReference type="FunFam" id="3.80.10.10:FF:000095">
    <property type="entry name" value="LRR receptor-like serine/threonine-protein kinase GSO1"/>
    <property type="match status" value="2"/>
</dbReference>
<dbReference type="Proteomes" id="UP001224775">
    <property type="component" value="Unassembled WGS sequence"/>
</dbReference>
<protein>
    <submittedName>
        <fullName evidence="6">Leucine-rich repeat domain-containing protein</fullName>
    </submittedName>
</protein>
<dbReference type="Gene3D" id="3.80.10.10">
    <property type="entry name" value="Ribonuclease Inhibitor"/>
    <property type="match status" value="2"/>
</dbReference>
<dbReference type="InterPro" id="IPR003591">
    <property type="entry name" value="Leu-rich_rpt_typical-subtyp"/>
</dbReference>
<dbReference type="InterPro" id="IPR032675">
    <property type="entry name" value="LRR_dom_sf"/>
</dbReference>
<evidence type="ECO:0000313" key="6">
    <source>
        <dbReference type="EMBL" id="KAK1741265.1"/>
    </source>
</evidence>
<evidence type="ECO:0000256" key="1">
    <source>
        <dbReference type="ARBA" id="ARBA00022614"/>
    </source>
</evidence>
<dbReference type="InterPro" id="IPR001611">
    <property type="entry name" value="Leu-rich_rpt"/>
</dbReference>
<evidence type="ECO:0000313" key="7">
    <source>
        <dbReference type="Proteomes" id="UP001224775"/>
    </source>
</evidence>
<dbReference type="PANTHER" id="PTHR48060:SF7">
    <property type="entry name" value="DNA DAMAGE-REPAIR_TOLERATION PROTEIN DRT100"/>
    <property type="match status" value="1"/>
</dbReference>
<proteinExistence type="predicted"/>
<evidence type="ECO:0000256" key="4">
    <source>
        <dbReference type="ARBA" id="ARBA00023136"/>
    </source>
</evidence>
<feature type="compositionally biased region" description="Basic and acidic residues" evidence="5">
    <location>
        <begin position="71"/>
        <end position="81"/>
    </location>
</feature>
<name>A0AAD8Y918_9STRA</name>
<dbReference type="AlphaFoldDB" id="A0AAD8Y918"/>
<feature type="compositionally biased region" description="Low complexity" evidence="5">
    <location>
        <begin position="13"/>
        <end position="23"/>
    </location>
</feature>
<evidence type="ECO:0000256" key="3">
    <source>
        <dbReference type="ARBA" id="ARBA00022737"/>
    </source>
</evidence>
<dbReference type="InterPro" id="IPR053211">
    <property type="entry name" value="DNA_repair-toleration"/>
</dbReference>
<keyword evidence="4" id="KW-0472">Membrane</keyword>
<feature type="compositionally biased region" description="Acidic residues" evidence="5">
    <location>
        <begin position="233"/>
        <end position="242"/>
    </location>
</feature>
<comment type="caution">
    <text evidence="6">The sequence shown here is derived from an EMBL/GenBank/DDBJ whole genome shotgun (WGS) entry which is preliminary data.</text>
</comment>
<feature type="compositionally biased region" description="Basic and acidic residues" evidence="5">
    <location>
        <begin position="89"/>
        <end position="112"/>
    </location>
</feature>
<evidence type="ECO:0000256" key="2">
    <source>
        <dbReference type="ARBA" id="ARBA00022729"/>
    </source>
</evidence>
<dbReference type="SMART" id="SM00369">
    <property type="entry name" value="LRR_TYP"/>
    <property type="match status" value="6"/>
</dbReference>
<keyword evidence="2" id="KW-0732">Signal</keyword>
<gene>
    <name evidence="6" type="ORF">QTG54_007743</name>
</gene>